<dbReference type="HAMAP" id="MF_00114">
    <property type="entry name" value="DeoC_type1"/>
    <property type="match status" value="1"/>
</dbReference>
<organism evidence="7 8">
    <name type="scientific">Persephonella atlantica</name>
    <dbReference type="NCBI Taxonomy" id="2699429"/>
    <lineage>
        <taxon>Bacteria</taxon>
        <taxon>Pseudomonadati</taxon>
        <taxon>Aquificota</taxon>
        <taxon>Aquificia</taxon>
        <taxon>Aquificales</taxon>
        <taxon>Hydrogenothermaceae</taxon>
        <taxon>Persephonella</taxon>
    </lineage>
</organism>
<dbReference type="Pfam" id="PF01791">
    <property type="entry name" value="DeoC"/>
    <property type="match status" value="1"/>
</dbReference>
<comment type="subcellular location">
    <subcellularLocation>
        <location evidence="6">Cytoplasm</location>
    </subcellularLocation>
</comment>
<evidence type="ECO:0000256" key="3">
    <source>
        <dbReference type="ARBA" id="ARBA00023239"/>
    </source>
</evidence>
<feature type="active site" description="Schiff-base intermediate with acetaldehyde" evidence="6">
    <location>
        <position position="155"/>
    </location>
</feature>
<evidence type="ECO:0000256" key="5">
    <source>
        <dbReference type="ARBA" id="ARBA00048791"/>
    </source>
</evidence>
<dbReference type="InterPro" id="IPR002915">
    <property type="entry name" value="DeoC/FbaB/LacD_aldolase"/>
</dbReference>
<dbReference type="SMART" id="SM01133">
    <property type="entry name" value="DeoC"/>
    <property type="match status" value="1"/>
</dbReference>
<keyword evidence="4 6" id="KW-0704">Schiff base</keyword>
<reference evidence="7 8" key="1">
    <citation type="journal article" date="2021" name="Syst. Appl. Microbiol.">
        <title>Persephonella atlantica sp. nov.: How to adapt to physico-chemical gradients in high temperature hydrothermal habitats.</title>
        <authorList>
            <person name="Francois D.X."/>
            <person name="Godfroy A."/>
            <person name="Mathien C."/>
            <person name="Aube J."/>
            <person name="Cathalot C."/>
            <person name="Lesongeur F."/>
            <person name="L'Haridon S."/>
            <person name="Philippon X."/>
            <person name="Roussel E.G."/>
        </authorList>
    </citation>
    <scope>NUCLEOTIDE SEQUENCE [LARGE SCALE GENOMIC DNA]</scope>
    <source>
        <strain evidence="7 8">MO1340</strain>
    </source>
</reference>
<comment type="similarity">
    <text evidence="1 6">Belongs to the DeoC/FbaB aldolase family. DeoC type 1 subfamily.</text>
</comment>
<evidence type="ECO:0000256" key="4">
    <source>
        <dbReference type="ARBA" id="ARBA00023270"/>
    </source>
</evidence>
<keyword evidence="3 6" id="KW-0456">Lyase</keyword>
<dbReference type="Gene3D" id="3.20.20.70">
    <property type="entry name" value="Aldolase class I"/>
    <property type="match status" value="1"/>
</dbReference>
<gene>
    <name evidence="6 7" type="primary">deoC</name>
    <name evidence="7" type="ORF">GWK41_07300</name>
</gene>
<dbReference type="PANTHER" id="PTHR10889">
    <property type="entry name" value="DEOXYRIBOSE-PHOSPHATE ALDOLASE"/>
    <property type="match status" value="1"/>
</dbReference>
<comment type="caution">
    <text evidence="7">The sequence shown here is derived from an EMBL/GenBank/DDBJ whole genome shotgun (WGS) entry which is preliminary data.</text>
</comment>
<evidence type="ECO:0000313" key="8">
    <source>
        <dbReference type="Proteomes" id="UP000772812"/>
    </source>
</evidence>
<evidence type="ECO:0000256" key="1">
    <source>
        <dbReference type="ARBA" id="ARBA00010936"/>
    </source>
</evidence>
<evidence type="ECO:0000313" key="7">
    <source>
        <dbReference type="EMBL" id="MBK3332871.1"/>
    </source>
</evidence>
<name>A0ABS1GJ60_9AQUI</name>
<proteinExistence type="inferred from homology"/>
<feature type="active site" description="Proton donor/acceptor" evidence="6">
    <location>
        <position position="93"/>
    </location>
</feature>
<dbReference type="InterPro" id="IPR011343">
    <property type="entry name" value="DeoC"/>
</dbReference>
<feature type="active site" description="Proton donor/acceptor" evidence="6">
    <location>
        <position position="184"/>
    </location>
</feature>
<keyword evidence="8" id="KW-1185">Reference proteome</keyword>
<dbReference type="PANTHER" id="PTHR10889:SF1">
    <property type="entry name" value="DEOXYRIBOSE-PHOSPHATE ALDOLASE"/>
    <property type="match status" value="1"/>
</dbReference>
<dbReference type="NCBIfam" id="TIGR00126">
    <property type="entry name" value="deoC"/>
    <property type="match status" value="1"/>
</dbReference>
<dbReference type="Proteomes" id="UP000772812">
    <property type="component" value="Unassembled WGS sequence"/>
</dbReference>
<dbReference type="InterPro" id="IPR028581">
    <property type="entry name" value="DeoC_typeI"/>
</dbReference>
<accession>A0ABS1GJ60</accession>
<dbReference type="RefSeq" id="WP_200674277.1">
    <property type="nucleotide sequence ID" value="NZ_JAACYA010000002.1"/>
</dbReference>
<sequence length="218" mass="24052">MDLFLNINRYIDHSNLKPYATYEDIEILCKEAVQYNFYAVCVNPFYVKYAKTLLKGTGIKVCSVVGFPFGANTPKTKLVEASTAINDGADELDIVWNIGAFKSGNYDFVENELKTIISYTQGVVHKIIVETAYLTEEEKKTALEIVIDSGAQYIKTSTGFAPEGAKIEDVKMWKEISDGKIKIKAAGGIKTFEQAAEMIKAGADRIGTSHGVEIVKGR</sequence>
<dbReference type="CDD" id="cd00959">
    <property type="entry name" value="DeoC"/>
    <property type="match status" value="1"/>
</dbReference>
<keyword evidence="2 6" id="KW-0963">Cytoplasm</keyword>
<comment type="catalytic activity">
    <reaction evidence="5 6">
        <text>2-deoxy-D-ribose 5-phosphate = D-glyceraldehyde 3-phosphate + acetaldehyde</text>
        <dbReference type="Rhea" id="RHEA:12821"/>
        <dbReference type="ChEBI" id="CHEBI:15343"/>
        <dbReference type="ChEBI" id="CHEBI:59776"/>
        <dbReference type="ChEBI" id="CHEBI:62877"/>
        <dbReference type="EC" id="4.1.2.4"/>
    </reaction>
</comment>
<dbReference type="PIRSF" id="PIRSF001357">
    <property type="entry name" value="DeoC"/>
    <property type="match status" value="1"/>
</dbReference>
<protein>
    <recommendedName>
        <fullName evidence="6">Deoxyribose-phosphate aldolase</fullName>
        <shortName evidence="6">DERA</shortName>
        <ecNumber evidence="6">4.1.2.4</ecNumber>
    </recommendedName>
    <alternativeName>
        <fullName evidence="6">2-deoxy-D-ribose 5-phosphate aldolase</fullName>
    </alternativeName>
    <alternativeName>
        <fullName evidence="6">Phosphodeoxyriboaldolase</fullName>
        <shortName evidence="6">Deoxyriboaldolase</shortName>
    </alternativeName>
</protein>
<dbReference type="SUPFAM" id="SSF51569">
    <property type="entry name" value="Aldolase"/>
    <property type="match status" value="1"/>
</dbReference>
<dbReference type="EC" id="4.1.2.4" evidence="6"/>
<evidence type="ECO:0000256" key="6">
    <source>
        <dbReference type="HAMAP-Rule" id="MF_00114"/>
    </source>
</evidence>
<dbReference type="InterPro" id="IPR013785">
    <property type="entry name" value="Aldolase_TIM"/>
</dbReference>
<evidence type="ECO:0000256" key="2">
    <source>
        <dbReference type="ARBA" id="ARBA00022490"/>
    </source>
</evidence>
<dbReference type="GO" id="GO:0004139">
    <property type="term" value="F:deoxyribose-phosphate aldolase activity"/>
    <property type="evidence" value="ECO:0007669"/>
    <property type="project" value="UniProtKB-EC"/>
</dbReference>
<comment type="pathway">
    <text evidence="6">Carbohydrate degradation; 2-deoxy-D-ribose 1-phosphate degradation; D-glyceraldehyde 3-phosphate and acetaldehyde from 2-deoxy-alpha-D-ribose 1-phosphate: step 2/2.</text>
</comment>
<comment type="function">
    <text evidence="6">Catalyzes a reversible aldol reaction between acetaldehyde and D-glyceraldehyde 3-phosphate to generate 2-deoxy-D-ribose 5-phosphate.</text>
</comment>
<dbReference type="EMBL" id="JAACYA010000002">
    <property type="protein sequence ID" value="MBK3332871.1"/>
    <property type="molecule type" value="Genomic_DNA"/>
</dbReference>